<evidence type="ECO:0000256" key="1">
    <source>
        <dbReference type="SAM" id="MobiDB-lite"/>
    </source>
</evidence>
<protein>
    <recommendedName>
        <fullName evidence="5">PsiF repeat-containing protein</fullName>
    </recommendedName>
</protein>
<comment type="caution">
    <text evidence="3">The sequence shown here is derived from an EMBL/GenBank/DDBJ whole genome shotgun (WGS) entry which is preliminary data.</text>
</comment>
<name>A0ABS8JUK8_9BURK</name>
<feature type="region of interest" description="Disordered" evidence="1">
    <location>
        <begin position="56"/>
        <end position="107"/>
    </location>
</feature>
<organism evidence="3 4">
    <name type="scientific">Paraburkholderia sejongensis</name>
    <dbReference type="NCBI Taxonomy" id="2886946"/>
    <lineage>
        <taxon>Bacteria</taxon>
        <taxon>Pseudomonadati</taxon>
        <taxon>Pseudomonadota</taxon>
        <taxon>Betaproteobacteria</taxon>
        <taxon>Burkholderiales</taxon>
        <taxon>Burkholderiaceae</taxon>
        <taxon>Paraburkholderia</taxon>
    </lineage>
</organism>
<reference evidence="3 4" key="1">
    <citation type="submission" date="2021-11" db="EMBL/GenBank/DDBJ databases">
        <authorList>
            <person name="Oh E.-T."/>
            <person name="Kim S.-B."/>
        </authorList>
    </citation>
    <scope>NUCLEOTIDE SEQUENCE [LARGE SCALE GENOMIC DNA]</scope>
    <source>
        <strain evidence="3 4">MMS20-SJTR3</strain>
    </source>
</reference>
<proteinExistence type="predicted"/>
<keyword evidence="2" id="KW-0732">Signal</keyword>
<gene>
    <name evidence="3" type="ORF">LJ656_13430</name>
</gene>
<keyword evidence="4" id="KW-1185">Reference proteome</keyword>
<evidence type="ECO:0000313" key="3">
    <source>
        <dbReference type="EMBL" id="MCC8393590.1"/>
    </source>
</evidence>
<feature type="compositionally biased region" description="Pro residues" evidence="1">
    <location>
        <begin position="61"/>
        <end position="76"/>
    </location>
</feature>
<feature type="signal peptide" evidence="2">
    <location>
        <begin position="1"/>
        <end position="21"/>
    </location>
</feature>
<evidence type="ECO:0000256" key="2">
    <source>
        <dbReference type="SAM" id="SignalP"/>
    </source>
</evidence>
<sequence length="107" mass="11465">MSVRMPLSAFLLAVAMNAAHAADSAVAPASAASSAEQVKRVCRHVWKKDHYEEKCRIVRRGPPPPSRIDQPPPPPGVKKDSPQGNPAKQARDTRAIGPLSAKRPAVD</sequence>
<evidence type="ECO:0008006" key="5">
    <source>
        <dbReference type="Google" id="ProtNLM"/>
    </source>
</evidence>
<dbReference type="RefSeq" id="WP_230509898.1">
    <property type="nucleotide sequence ID" value="NZ_JAJITD010000006.1"/>
</dbReference>
<dbReference type="EMBL" id="JAJITD010000006">
    <property type="protein sequence ID" value="MCC8393590.1"/>
    <property type="molecule type" value="Genomic_DNA"/>
</dbReference>
<accession>A0ABS8JUK8</accession>
<feature type="chain" id="PRO_5045568573" description="PsiF repeat-containing protein" evidence="2">
    <location>
        <begin position="22"/>
        <end position="107"/>
    </location>
</feature>
<dbReference type="Proteomes" id="UP001431019">
    <property type="component" value="Unassembled WGS sequence"/>
</dbReference>
<evidence type="ECO:0000313" key="4">
    <source>
        <dbReference type="Proteomes" id="UP001431019"/>
    </source>
</evidence>